<dbReference type="SUPFAM" id="SSF52402">
    <property type="entry name" value="Adenine nucleotide alpha hydrolases-like"/>
    <property type="match status" value="2"/>
</dbReference>
<evidence type="ECO:0000256" key="2">
    <source>
        <dbReference type="SAM" id="MobiDB-lite"/>
    </source>
</evidence>
<evidence type="ECO:0000313" key="4">
    <source>
        <dbReference type="EMBL" id="GAA3162317.1"/>
    </source>
</evidence>
<dbReference type="PRINTS" id="PR01438">
    <property type="entry name" value="UNVRSLSTRESS"/>
</dbReference>
<dbReference type="RefSeq" id="WP_344687820.1">
    <property type="nucleotide sequence ID" value="NZ_BAAAVV010000002.1"/>
</dbReference>
<feature type="region of interest" description="Disordered" evidence="2">
    <location>
        <begin position="1"/>
        <end position="22"/>
    </location>
</feature>
<gene>
    <name evidence="4" type="ORF">GCM10010531_12620</name>
</gene>
<feature type="domain" description="UspA" evidence="3">
    <location>
        <begin position="22"/>
        <end position="166"/>
    </location>
</feature>
<proteinExistence type="inferred from homology"/>
<dbReference type="EMBL" id="BAAAVV010000002">
    <property type="protein sequence ID" value="GAA3162317.1"/>
    <property type="molecule type" value="Genomic_DNA"/>
</dbReference>
<reference evidence="5" key="1">
    <citation type="journal article" date="2019" name="Int. J. Syst. Evol. Microbiol.">
        <title>The Global Catalogue of Microorganisms (GCM) 10K type strain sequencing project: providing services to taxonomists for standard genome sequencing and annotation.</title>
        <authorList>
            <consortium name="The Broad Institute Genomics Platform"/>
            <consortium name="The Broad Institute Genome Sequencing Center for Infectious Disease"/>
            <person name="Wu L."/>
            <person name="Ma J."/>
        </authorList>
    </citation>
    <scope>NUCLEOTIDE SEQUENCE [LARGE SCALE GENOMIC DNA]</scope>
    <source>
        <strain evidence="5">JCM 15614</strain>
    </source>
</reference>
<dbReference type="InterPro" id="IPR006016">
    <property type="entry name" value="UspA"/>
</dbReference>
<evidence type="ECO:0000313" key="5">
    <source>
        <dbReference type="Proteomes" id="UP001499924"/>
    </source>
</evidence>
<feature type="domain" description="UspA" evidence="3">
    <location>
        <begin position="177"/>
        <end position="318"/>
    </location>
</feature>
<dbReference type="InterPro" id="IPR006015">
    <property type="entry name" value="Universal_stress_UspA"/>
</dbReference>
<dbReference type="Proteomes" id="UP001499924">
    <property type="component" value="Unassembled WGS sequence"/>
</dbReference>
<dbReference type="CDD" id="cd23659">
    <property type="entry name" value="USP_At3g01520-like"/>
    <property type="match status" value="1"/>
</dbReference>
<organism evidence="4 5">
    <name type="scientific">Blastococcus jejuensis</name>
    <dbReference type="NCBI Taxonomy" id="351224"/>
    <lineage>
        <taxon>Bacteria</taxon>
        <taxon>Bacillati</taxon>
        <taxon>Actinomycetota</taxon>
        <taxon>Actinomycetes</taxon>
        <taxon>Geodermatophilales</taxon>
        <taxon>Geodermatophilaceae</taxon>
        <taxon>Blastococcus</taxon>
    </lineage>
</organism>
<sequence>MDTTPEQAGSAAVPDGGGSRPRVVVGVDGSPGSRAALVHALITAARRGADLDVVSSYAIELYYLGGAPLDVPDLTGVRDDTHDRVTDLVEEVRAESAVASVPGIADVTVRLVVSEGPAVQALVDRAEGAELLVIGSRGRGAMRSALLGSVALHCATHAPCPVLVVHPVPAGSTPSGRVVVGVDGSPASREALAAAVAEAGRTGAEVEAVASYAIADTWTDMGSMIQPTAERVRDELRARTEQAVAEVLAARPADAGPTPKVRTEVIEGPAANVLVTAARGADLLVVGSRGRGALRGLLLGSVALHCAMHAPCPVLVVHPDGARPIGPPTAR</sequence>
<dbReference type="PANTHER" id="PTHR46553:SF3">
    <property type="entry name" value="ADENINE NUCLEOTIDE ALPHA HYDROLASES-LIKE SUPERFAMILY PROTEIN"/>
    <property type="match status" value="1"/>
</dbReference>
<accession>A0ABP6NZD0</accession>
<dbReference type="InterPro" id="IPR014729">
    <property type="entry name" value="Rossmann-like_a/b/a_fold"/>
</dbReference>
<comment type="similarity">
    <text evidence="1">Belongs to the universal stress protein A family.</text>
</comment>
<evidence type="ECO:0000256" key="1">
    <source>
        <dbReference type="ARBA" id="ARBA00008791"/>
    </source>
</evidence>
<evidence type="ECO:0000259" key="3">
    <source>
        <dbReference type="Pfam" id="PF00582"/>
    </source>
</evidence>
<keyword evidence="5" id="KW-1185">Reference proteome</keyword>
<comment type="caution">
    <text evidence="4">The sequence shown here is derived from an EMBL/GenBank/DDBJ whole genome shotgun (WGS) entry which is preliminary data.</text>
</comment>
<dbReference type="Pfam" id="PF00582">
    <property type="entry name" value="Usp"/>
    <property type="match status" value="2"/>
</dbReference>
<name>A0ABP6NZD0_9ACTN</name>
<dbReference type="PANTHER" id="PTHR46553">
    <property type="entry name" value="ADENINE NUCLEOTIDE ALPHA HYDROLASES-LIKE SUPERFAMILY PROTEIN"/>
    <property type="match status" value="1"/>
</dbReference>
<dbReference type="Gene3D" id="3.40.50.620">
    <property type="entry name" value="HUPs"/>
    <property type="match status" value="2"/>
</dbReference>
<protein>
    <submittedName>
        <fullName evidence="4">Universal stress protein</fullName>
    </submittedName>
</protein>